<dbReference type="InterPro" id="IPR029058">
    <property type="entry name" value="AB_hydrolase_fold"/>
</dbReference>
<dbReference type="HOGENOM" id="CLU_020336_49_0_11"/>
<organism evidence="3 4">
    <name type="scientific">Streptomyces griseus subsp. griseus (strain JCM 4626 / CBS 651.72 / NBRC 13350 / KCC S-0626 / ISP 5235)</name>
    <dbReference type="NCBI Taxonomy" id="455632"/>
    <lineage>
        <taxon>Bacteria</taxon>
        <taxon>Bacillati</taxon>
        <taxon>Actinomycetota</taxon>
        <taxon>Actinomycetes</taxon>
        <taxon>Kitasatosporales</taxon>
        <taxon>Streptomycetaceae</taxon>
        <taxon>Streptomyces</taxon>
    </lineage>
</organism>
<accession>B1VTA7</accession>
<feature type="compositionally biased region" description="Basic and acidic residues" evidence="1">
    <location>
        <begin position="304"/>
        <end position="317"/>
    </location>
</feature>
<dbReference type="KEGG" id="sgr:SGR_4168"/>
<feature type="region of interest" description="Disordered" evidence="1">
    <location>
        <begin position="304"/>
        <end position="335"/>
    </location>
</feature>
<protein>
    <submittedName>
        <fullName evidence="3">Alpha/beta hydrolase fold protein</fullName>
    </submittedName>
</protein>
<name>B1VTA7_STRGG</name>
<dbReference type="Pfam" id="PF00561">
    <property type="entry name" value="Abhydrolase_1"/>
    <property type="match status" value="1"/>
</dbReference>
<dbReference type="EMBL" id="AP009493">
    <property type="protein sequence ID" value="BAG20997.1"/>
    <property type="molecule type" value="Genomic_DNA"/>
</dbReference>
<dbReference type="PANTHER" id="PTHR43433">
    <property type="entry name" value="HYDROLASE, ALPHA/BETA FOLD FAMILY PROTEIN"/>
    <property type="match status" value="1"/>
</dbReference>
<dbReference type="eggNOG" id="COG2267">
    <property type="taxonomic scope" value="Bacteria"/>
</dbReference>
<dbReference type="AlphaFoldDB" id="B1VTA7"/>
<evidence type="ECO:0000259" key="2">
    <source>
        <dbReference type="Pfam" id="PF00561"/>
    </source>
</evidence>
<dbReference type="GO" id="GO:0016787">
    <property type="term" value="F:hydrolase activity"/>
    <property type="evidence" value="ECO:0007669"/>
    <property type="project" value="UniProtKB-KW"/>
</dbReference>
<gene>
    <name evidence="3" type="ordered locus">SGR_4168</name>
</gene>
<evidence type="ECO:0000313" key="3">
    <source>
        <dbReference type="EMBL" id="BAG20997.1"/>
    </source>
</evidence>
<dbReference type="InterPro" id="IPR050471">
    <property type="entry name" value="AB_hydrolase"/>
</dbReference>
<evidence type="ECO:0000313" key="4">
    <source>
        <dbReference type="Proteomes" id="UP000001685"/>
    </source>
</evidence>
<evidence type="ECO:0000256" key="1">
    <source>
        <dbReference type="SAM" id="MobiDB-lite"/>
    </source>
</evidence>
<dbReference type="Gene3D" id="3.40.50.1820">
    <property type="entry name" value="alpha/beta hydrolase"/>
    <property type="match status" value="1"/>
</dbReference>
<dbReference type="Proteomes" id="UP000001685">
    <property type="component" value="Chromosome"/>
</dbReference>
<sequence>MQDGGGWIMMSGMSLYVDDPTRLGTTRLADGRVLGWAEWGPRDGLPVLLSPGAATSRWLGIGAGAVETEGVRLVSVDRPGLGVSTPAPDRTFADFVDDVSELTGLLGLGPLPAMLGNSQGAPFALACAAAGVVSALTLVSPADEVADPEVAAALPDDLRGLVARVAEDPAGAEKVFAGFDADAMRRMVLAGSPACDLAVYEDPGFAAAYGRALDEAFCQGAAAGYARDTVLAMGRWPIDLGAITVPVEVWYGEEDVSHAPDLGRRLVSRIPGARRTVVPGVGGALLWATAEPILASLAETVRPDEPVERDWREEQARRRTVRGRRPGAAQGGGRG</sequence>
<proteinExistence type="predicted"/>
<reference evidence="4" key="1">
    <citation type="journal article" date="2008" name="J. Bacteriol.">
        <title>Genome sequence of the streptomycin-producing microorganism Streptomyces griseus IFO 13350.</title>
        <authorList>
            <person name="Ohnishi Y."/>
            <person name="Ishikawa J."/>
            <person name="Hara H."/>
            <person name="Suzuki H."/>
            <person name="Ikenoya M."/>
            <person name="Ikeda H."/>
            <person name="Yamashita A."/>
            <person name="Hattori M."/>
            <person name="Horinouchi S."/>
        </authorList>
    </citation>
    <scope>NUCLEOTIDE SEQUENCE [LARGE SCALE GENOMIC DNA]</scope>
    <source>
        <strain evidence="4">JCM 4626 / NBRC 13350</strain>
    </source>
</reference>
<dbReference type="InterPro" id="IPR000073">
    <property type="entry name" value="AB_hydrolase_1"/>
</dbReference>
<dbReference type="SUPFAM" id="SSF53474">
    <property type="entry name" value="alpha/beta-Hydrolases"/>
    <property type="match status" value="1"/>
</dbReference>
<keyword evidence="3" id="KW-0378">Hydrolase</keyword>
<dbReference type="PANTHER" id="PTHR43433:SF10">
    <property type="entry name" value="AB HYDROLASE-1 DOMAIN-CONTAINING PROTEIN"/>
    <property type="match status" value="1"/>
</dbReference>
<feature type="domain" description="AB hydrolase-1" evidence="2">
    <location>
        <begin position="46"/>
        <end position="171"/>
    </location>
</feature>